<organism evidence="2 3">
    <name type="scientific">Paenibacillus agricola</name>
    <dbReference type="NCBI Taxonomy" id="2716264"/>
    <lineage>
        <taxon>Bacteria</taxon>
        <taxon>Bacillati</taxon>
        <taxon>Bacillota</taxon>
        <taxon>Bacilli</taxon>
        <taxon>Bacillales</taxon>
        <taxon>Paenibacillaceae</taxon>
        <taxon>Paenibacillus</taxon>
    </lineage>
</organism>
<gene>
    <name evidence="2" type="ORF">G9U52_22585</name>
</gene>
<evidence type="ECO:0000256" key="1">
    <source>
        <dbReference type="SAM" id="Phobius"/>
    </source>
</evidence>
<keyword evidence="1" id="KW-0812">Transmembrane</keyword>
<dbReference type="EMBL" id="JAAOIW010000009">
    <property type="protein sequence ID" value="NHN32621.1"/>
    <property type="molecule type" value="Genomic_DNA"/>
</dbReference>
<sequence>MYIYLGIGLLAVIIAGTSFILINNPISKFKSAVEGNKYVEASSVYNQKIKGNLEEEKKVEDFIKLELAKIAGSKWTNPYYQYWLEEYKEKPLH</sequence>
<feature type="transmembrane region" description="Helical" evidence="1">
    <location>
        <begin position="6"/>
        <end position="22"/>
    </location>
</feature>
<keyword evidence="1" id="KW-0472">Membrane</keyword>
<keyword evidence="1" id="KW-1133">Transmembrane helix</keyword>
<keyword evidence="3" id="KW-1185">Reference proteome</keyword>
<protein>
    <submittedName>
        <fullName evidence="2">Uncharacterized protein</fullName>
    </submittedName>
</protein>
<evidence type="ECO:0000313" key="3">
    <source>
        <dbReference type="Proteomes" id="UP001165962"/>
    </source>
</evidence>
<evidence type="ECO:0000313" key="2">
    <source>
        <dbReference type="EMBL" id="NHN32621.1"/>
    </source>
</evidence>
<proteinExistence type="predicted"/>
<name>A0ABX0JFI4_9BACL</name>
<comment type="caution">
    <text evidence="2">The sequence shown here is derived from an EMBL/GenBank/DDBJ whole genome shotgun (WGS) entry which is preliminary data.</text>
</comment>
<reference evidence="2" key="1">
    <citation type="submission" date="2020-03" db="EMBL/GenBank/DDBJ databases">
        <title>Draft sequencing of Paenibacilllus sp. S3N08.</title>
        <authorList>
            <person name="Kim D.-U."/>
        </authorList>
    </citation>
    <scope>NUCLEOTIDE SEQUENCE</scope>
    <source>
        <strain evidence="2">S3N08</strain>
    </source>
</reference>
<dbReference type="Proteomes" id="UP001165962">
    <property type="component" value="Unassembled WGS sequence"/>
</dbReference>
<accession>A0ABX0JFI4</accession>